<name>A0A2I0V7K9_9ASPA</name>
<keyword evidence="7" id="KW-1185">Reference proteome</keyword>
<protein>
    <recommendedName>
        <fullName evidence="5">Glycosyltransferase</fullName>
        <ecNumber evidence="5">2.4.1.-</ecNumber>
    </recommendedName>
</protein>
<dbReference type="InterPro" id="IPR035595">
    <property type="entry name" value="UDP_glycos_trans_CS"/>
</dbReference>
<proteinExistence type="inferred from homology"/>
<evidence type="ECO:0000256" key="5">
    <source>
        <dbReference type="RuleBase" id="RU362057"/>
    </source>
</evidence>
<dbReference type="EMBL" id="KZ504112">
    <property type="protein sequence ID" value="PKU59394.1"/>
    <property type="molecule type" value="Genomic_DNA"/>
</dbReference>
<accession>A0A2I0V7K9</accession>
<dbReference type="PROSITE" id="PS00375">
    <property type="entry name" value="UDPGT"/>
    <property type="match status" value="1"/>
</dbReference>
<organism evidence="6 7">
    <name type="scientific">Dendrobium catenatum</name>
    <dbReference type="NCBI Taxonomy" id="906689"/>
    <lineage>
        <taxon>Eukaryota</taxon>
        <taxon>Viridiplantae</taxon>
        <taxon>Streptophyta</taxon>
        <taxon>Embryophyta</taxon>
        <taxon>Tracheophyta</taxon>
        <taxon>Spermatophyta</taxon>
        <taxon>Magnoliopsida</taxon>
        <taxon>Liliopsida</taxon>
        <taxon>Asparagales</taxon>
        <taxon>Orchidaceae</taxon>
        <taxon>Epidendroideae</taxon>
        <taxon>Malaxideae</taxon>
        <taxon>Dendrobiinae</taxon>
        <taxon>Dendrobium</taxon>
    </lineage>
</organism>
<dbReference type="Pfam" id="PF00201">
    <property type="entry name" value="UDPGT"/>
    <property type="match status" value="1"/>
</dbReference>
<dbReference type="OrthoDB" id="5835829at2759"/>
<reference evidence="6 7" key="1">
    <citation type="journal article" date="2016" name="Sci. Rep.">
        <title>The Dendrobium catenatum Lindl. genome sequence provides insights into polysaccharide synthase, floral development and adaptive evolution.</title>
        <authorList>
            <person name="Zhang G.Q."/>
            <person name="Xu Q."/>
            <person name="Bian C."/>
            <person name="Tsai W.C."/>
            <person name="Yeh C.M."/>
            <person name="Liu K.W."/>
            <person name="Yoshida K."/>
            <person name="Zhang L.S."/>
            <person name="Chang S.B."/>
            <person name="Chen F."/>
            <person name="Shi Y."/>
            <person name="Su Y.Y."/>
            <person name="Zhang Y.Q."/>
            <person name="Chen L.J."/>
            <person name="Yin Y."/>
            <person name="Lin M."/>
            <person name="Huang H."/>
            <person name="Deng H."/>
            <person name="Wang Z.W."/>
            <person name="Zhu S.L."/>
            <person name="Zhao X."/>
            <person name="Deng C."/>
            <person name="Niu S.C."/>
            <person name="Huang J."/>
            <person name="Wang M."/>
            <person name="Liu G.H."/>
            <person name="Yang H.J."/>
            <person name="Xiao X.J."/>
            <person name="Hsiao Y.Y."/>
            <person name="Wu W.L."/>
            <person name="Chen Y.Y."/>
            <person name="Mitsuda N."/>
            <person name="Ohme-Takagi M."/>
            <person name="Luo Y.B."/>
            <person name="Van de Peer Y."/>
            <person name="Liu Z.J."/>
        </authorList>
    </citation>
    <scope>NUCLEOTIDE SEQUENCE [LARGE SCALE GENOMIC DNA]</scope>
    <source>
        <tissue evidence="6">The whole plant</tissue>
    </source>
</reference>
<gene>
    <name evidence="6" type="primary">AS</name>
    <name evidence="6" type="ORF">MA16_Dca012722</name>
</gene>
<dbReference type="GO" id="GO:0008194">
    <property type="term" value="F:UDP-glycosyltransferase activity"/>
    <property type="evidence" value="ECO:0007669"/>
    <property type="project" value="InterPro"/>
</dbReference>
<comment type="similarity">
    <text evidence="1 4">Belongs to the UDP-glycosyltransferase family.</text>
</comment>
<dbReference type="EC" id="2.4.1.-" evidence="5"/>
<evidence type="ECO:0000313" key="6">
    <source>
        <dbReference type="EMBL" id="PKU59394.1"/>
    </source>
</evidence>
<dbReference type="PANTHER" id="PTHR48046:SF6">
    <property type="entry name" value="GLYCOSYLTRANSFERASE"/>
    <property type="match status" value="1"/>
</dbReference>
<dbReference type="SUPFAM" id="SSF53756">
    <property type="entry name" value="UDP-Glycosyltransferase/glycogen phosphorylase"/>
    <property type="match status" value="1"/>
</dbReference>
<dbReference type="AlphaFoldDB" id="A0A2I0V7K9"/>
<sequence length="467" mass="51778">MADTNPSPHVVVVSSPGMGHVTPVAGLAKLLVLRHHFTATLVTFSDLRCSLPSSISTIQLPTPLLEDLPSNTHFVTRICLTIAHSVSPLREILISLRRTTRIAAVIFDLFGSDFLSMVKEFGIPSYLFITSNYFFLSFMLHLPTLEETTTGEFRDLSEPLRLPGCVPLKGEDFLEPMQERESAVCAWVVHISRSYDLFDGTLVNSFEAIEADAAKFYKKRGDGKPHVWPIGPLTWSGSDMGTEESWHQCIEWLNQQPSESVVFICFGSGGTLSLEQTQELALGLEMSGQRFIWVVRVPNDTDLSSSSYFNPKQNSEDCFGFLPEGFVERTKERGMMVNSWGPQREVLSHHATAGFVSHCGWNSTLESLMNGVPMIAWPLYAEQRMNAVLLVEGVKVALKAKVGVNGVVRREEVAKVVKELMEGEEGKVVRRRMQEMKGEAARAVGKDGSSYKAIEDMVSLLEDSAVA</sequence>
<evidence type="ECO:0000256" key="1">
    <source>
        <dbReference type="ARBA" id="ARBA00009995"/>
    </source>
</evidence>
<evidence type="ECO:0000256" key="4">
    <source>
        <dbReference type="RuleBase" id="RU003718"/>
    </source>
</evidence>
<reference evidence="6 7" key="2">
    <citation type="journal article" date="2017" name="Nature">
        <title>The Apostasia genome and the evolution of orchids.</title>
        <authorList>
            <person name="Zhang G.Q."/>
            <person name="Liu K.W."/>
            <person name="Li Z."/>
            <person name="Lohaus R."/>
            <person name="Hsiao Y.Y."/>
            <person name="Niu S.C."/>
            <person name="Wang J.Y."/>
            <person name="Lin Y.C."/>
            <person name="Xu Q."/>
            <person name="Chen L.J."/>
            <person name="Yoshida K."/>
            <person name="Fujiwara S."/>
            <person name="Wang Z.W."/>
            <person name="Zhang Y.Q."/>
            <person name="Mitsuda N."/>
            <person name="Wang M."/>
            <person name="Liu G.H."/>
            <person name="Pecoraro L."/>
            <person name="Huang H.X."/>
            <person name="Xiao X.J."/>
            <person name="Lin M."/>
            <person name="Wu X.Y."/>
            <person name="Wu W.L."/>
            <person name="Chen Y.Y."/>
            <person name="Chang S.B."/>
            <person name="Sakamoto S."/>
            <person name="Ohme-Takagi M."/>
            <person name="Yagi M."/>
            <person name="Zeng S.J."/>
            <person name="Shen C.Y."/>
            <person name="Yeh C.M."/>
            <person name="Luo Y.B."/>
            <person name="Tsai W.C."/>
            <person name="Van de Peer Y."/>
            <person name="Liu Z.J."/>
        </authorList>
    </citation>
    <scope>NUCLEOTIDE SEQUENCE [LARGE SCALE GENOMIC DNA]</scope>
    <source>
        <tissue evidence="6">The whole plant</tissue>
    </source>
</reference>
<dbReference type="STRING" id="906689.A0A2I0V7K9"/>
<dbReference type="Gene3D" id="3.40.50.2000">
    <property type="entry name" value="Glycogen Phosphorylase B"/>
    <property type="match status" value="2"/>
</dbReference>
<keyword evidence="3 4" id="KW-0808">Transferase</keyword>
<evidence type="ECO:0000256" key="3">
    <source>
        <dbReference type="ARBA" id="ARBA00022679"/>
    </source>
</evidence>
<dbReference type="CDD" id="cd03784">
    <property type="entry name" value="GT1_Gtf-like"/>
    <property type="match status" value="1"/>
</dbReference>
<dbReference type="FunFam" id="3.40.50.2000:FF:000051">
    <property type="entry name" value="Glycosyltransferase"/>
    <property type="match status" value="1"/>
</dbReference>
<keyword evidence="2 4" id="KW-0328">Glycosyltransferase</keyword>
<dbReference type="Proteomes" id="UP000233837">
    <property type="component" value="Unassembled WGS sequence"/>
</dbReference>
<evidence type="ECO:0000313" key="7">
    <source>
        <dbReference type="Proteomes" id="UP000233837"/>
    </source>
</evidence>
<dbReference type="PANTHER" id="PTHR48046">
    <property type="entry name" value="UDP-GLYCOSYLTRANSFERASE 72E1"/>
    <property type="match status" value="1"/>
</dbReference>
<evidence type="ECO:0000256" key="2">
    <source>
        <dbReference type="ARBA" id="ARBA00022676"/>
    </source>
</evidence>
<dbReference type="InterPro" id="IPR002213">
    <property type="entry name" value="UDP_glucos_trans"/>
</dbReference>